<evidence type="ECO:0000313" key="3">
    <source>
        <dbReference type="Proteomes" id="UP001265746"/>
    </source>
</evidence>
<proteinExistence type="predicted"/>
<dbReference type="Proteomes" id="UP001265746">
    <property type="component" value="Unassembled WGS sequence"/>
</dbReference>
<dbReference type="EMBL" id="JAUJFL010000005">
    <property type="protein sequence ID" value="KAK2603206.1"/>
    <property type="molecule type" value="Genomic_DNA"/>
</dbReference>
<name>A0AAD9SA09_PHOAM</name>
<accession>A0AAD9SA09</accession>
<feature type="compositionally biased region" description="Basic residues" evidence="1">
    <location>
        <begin position="1"/>
        <end position="11"/>
    </location>
</feature>
<gene>
    <name evidence="2" type="ORF">N8I77_009680</name>
</gene>
<reference evidence="2" key="1">
    <citation type="submission" date="2023-06" db="EMBL/GenBank/DDBJ databases">
        <authorList>
            <person name="Noh H."/>
        </authorList>
    </citation>
    <scope>NUCLEOTIDE SEQUENCE</scope>
    <source>
        <strain evidence="2">DUCC20226</strain>
    </source>
</reference>
<keyword evidence="3" id="KW-1185">Reference proteome</keyword>
<protein>
    <submittedName>
        <fullName evidence="2">Uncharacterized protein</fullName>
    </submittedName>
</protein>
<comment type="caution">
    <text evidence="2">The sequence shown here is derived from an EMBL/GenBank/DDBJ whole genome shotgun (WGS) entry which is preliminary data.</text>
</comment>
<evidence type="ECO:0000256" key="1">
    <source>
        <dbReference type="SAM" id="MobiDB-lite"/>
    </source>
</evidence>
<evidence type="ECO:0000313" key="2">
    <source>
        <dbReference type="EMBL" id="KAK2603206.1"/>
    </source>
</evidence>
<organism evidence="2 3">
    <name type="scientific">Phomopsis amygdali</name>
    <name type="common">Fusicoccum amygdali</name>
    <dbReference type="NCBI Taxonomy" id="1214568"/>
    <lineage>
        <taxon>Eukaryota</taxon>
        <taxon>Fungi</taxon>
        <taxon>Dikarya</taxon>
        <taxon>Ascomycota</taxon>
        <taxon>Pezizomycotina</taxon>
        <taxon>Sordariomycetes</taxon>
        <taxon>Sordariomycetidae</taxon>
        <taxon>Diaporthales</taxon>
        <taxon>Diaporthaceae</taxon>
        <taxon>Diaporthe</taxon>
    </lineage>
</organism>
<sequence>MPAGAKRKRNGKSGPPPKKVKEDVRDNQYYQGVSASEFGSWFGCGTYLLGSPVLTFHSPLKGPIFFELMSGESPSESPGTGGLRLCVPCDMEDPKDIVTSPTFMVPFQHVEQFLIIDEPSSKENGSITGHGYRVIIVPTAAVGASALKRTYPKIISFMLPDSKSGSDFKGKIGEAADDPQETYRSLITRVFNEQLAPFNKSVIDASAAAAADEDSDARLVCDAVLKQSKDEGSKEDVKGQLFFLETGVLFHSQTTVLYLTSESTPNPMLVYNYEALAKRPGPANISLICRTTEPYYDKAQDGEQSNSKQNEEPLLISFHGIDADLSDGITRYAEKHGIKLNELEQEWYDLEQGQPATGWMPRGFASRTG</sequence>
<dbReference type="AlphaFoldDB" id="A0AAD9SA09"/>
<feature type="region of interest" description="Disordered" evidence="1">
    <location>
        <begin position="1"/>
        <end position="24"/>
    </location>
</feature>